<reference evidence="2 3" key="1">
    <citation type="journal article" date="2024" name="Nat. Commun.">
        <title>Phylogenomics reveals the evolutionary origins of lichenization in chlorophyte algae.</title>
        <authorList>
            <person name="Puginier C."/>
            <person name="Libourel C."/>
            <person name="Otte J."/>
            <person name="Skaloud P."/>
            <person name="Haon M."/>
            <person name="Grisel S."/>
            <person name="Petersen M."/>
            <person name="Berrin J.G."/>
            <person name="Delaux P.M."/>
            <person name="Dal Grande F."/>
            <person name="Keller J."/>
        </authorList>
    </citation>
    <scope>NUCLEOTIDE SEQUENCE [LARGE SCALE GENOMIC DNA]</scope>
    <source>
        <strain evidence="2 3">SAG 2145</strain>
    </source>
</reference>
<dbReference type="AlphaFoldDB" id="A0AAW1QUK9"/>
<comment type="caution">
    <text evidence="2">The sequence shown here is derived from an EMBL/GenBank/DDBJ whole genome shotgun (WGS) entry which is preliminary data.</text>
</comment>
<evidence type="ECO:0000259" key="1">
    <source>
        <dbReference type="Pfam" id="PF16543"/>
    </source>
</evidence>
<dbReference type="Proteomes" id="UP001438707">
    <property type="component" value="Unassembled WGS sequence"/>
</dbReference>
<proteinExistence type="predicted"/>
<gene>
    <name evidence="2" type="ORF">WJX74_007982</name>
</gene>
<dbReference type="Pfam" id="PF16543">
    <property type="entry name" value="DFRP_C"/>
    <property type="match status" value="1"/>
</dbReference>
<evidence type="ECO:0000313" key="3">
    <source>
        <dbReference type="Proteomes" id="UP001438707"/>
    </source>
</evidence>
<organism evidence="2 3">
    <name type="scientific">Apatococcus lobatus</name>
    <dbReference type="NCBI Taxonomy" id="904363"/>
    <lineage>
        <taxon>Eukaryota</taxon>
        <taxon>Viridiplantae</taxon>
        <taxon>Chlorophyta</taxon>
        <taxon>core chlorophytes</taxon>
        <taxon>Trebouxiophyceae</taxon>
        <taxon>Chlorellales</taxon>
        <taxon>Chlorellaceae</taxon>
        <taxon>Apatococcus</taxon>
    </lineage>
</organism>
<protein>
    <recommendedName>
        <fullName evidence="1">ZC3H15/TMA46 family C-terminal domain-containing protein</fullName>
    </recommendedName>
</protein>
<accession>A0AAW1QUK9</accession>
<sequence>MPGLPLQDGSNTALTPEVFQRWKEARETGLRRAREAAAAQRQLDLDAGKVAPTGKELFERNPELFADY</sequence>
<dbReference type="InterPro" id="IPR032378">
    <property type="entry name" value="ZC3H15/TMA46_C"/>
</dbReference>
<evidence type="ECO:0000313" key="2">
    <source>
        <dbReference type="EMBL" id="KAK9824777.1"/>
    </source>
</evidence>
<keyword evidence="3" id="KW-1185">Reference proteome</keyword>
<dbReference type="EMBL" id="JALJOS010000028">
    <property type="protein sequence ID" value="KAK9824777.1"/>
    <property type="molecule type" value="Genomic_DNA"/>
</dbReference>
<feature type="domain" description="ZC3H15/TMA46 family C-terminal" evidence="1">
    <location>
        <begin position="10"/>
        <end position="67"/>
    </location>
</feature>
<name>A0AAW1QUK9_9CHLO</name>